<dbReference type="InterPro" id="IPR018253">
    <property type="entry name" value="DnaJ_domain_CS"/>
</dbReference>
<dbReference type="PROSITE" id="PS00636">
    <property type="entry name" value="DNAJ_1"/>
    <property type="match status" value="1"/>
</dbReference>
<protein>
    <recommendedName>
        <fullName evidence="2">J domain-containing protein</fullName>
    </recommendedName>
</protein>
<evidence type="ECO:0000256" key="1">
    <source>
        <dbReference type="SAM" id="MobiDB-lite"/>
    </source>
</evidence>
<proteinExistence type="predicted"/>
<dbReference type="PANTHER" id="PTHR45496">
    <property type="entry name" value="CHAPERONE DNAJ-DOMAIN SUPERFAMILY PROTEIN"/>
    <property type="match status" value="1"/>
</dbReference>
<accession>A0A4S4DQT1</accession>
<dbReference type="InterPro" id="IPR001623">
    <property type="entry name" value="DnaJ_domain"/>
</dbReference>
<dbReference type="SMART" id="SM00271">
    <property type="entry name" value="DnaJ"/>
    <property type="match status" value="1"/>
</dbReference>
<comment type="caution">
    <text evidence="3">The sequence shown here is derived from an EMBL/GenBank/DDBJ whole genome shotgun (WGS) entry which is preliminary data.</text>
</comment>
<feature type="domain" description="J" evidence="2">
    <location>
        <begin position="69"/>
        <end position="133"/>
    </location>
</feature>
<dbReference type="PROSITE" id="PS50076">
    <property type="entry name" value="DNAJ_2"/>
    <property type="match status" value="1"/>
</dbReference>
<evidence type="ECO:0000313" key="4">
    <source>
        <dbReference type="Proteomes" id="UP000306102"/>
    </source>
</evidence>
<dbReference type="Pfam" id="PF00226">
    <property type="entry name" value="DnaJ"/>
    <property type="match status" value="1"/>
</dbReference>
<dbReference type="CDD" id="cd06257">
    <property type="entry name" value="DnaJ"/>
    <property type="match status" value="1"/>
</dbReference>
<dbReference type="PRINTS" id="PR00625">
    <property type="entry name" value="JDOMAIN"/>
</dbReference>
<dbReference type="Proteomes" id="UP000306102">
    <property type="component" value="Unassembled WGS sequence"/>
</dbReference>
<reference evidence="3 4" key="1">
    <citation type="journal article" date="2018" name="Proc. Natl. Acad. Sci. U.S.A.">
        <title>Draft genome sequence of Camellia sinensis var. sinensis provides insights into the evolution of the tea genome and tea quality.</title>
        <authorList>
            <person name="Wei C."/>
            <person name="Yang H."/>
            <person name="Wang S."/>
            <person name="Zhao J."/>
            <person name="Liu C."/>
            <person name="Gao L."/>
            <person name="Xia E."/>
            <person name="Lu Y."/>
            <person name="Tai Y."/>
            <person name="She G."/>
            <person name="Sun J."/>
            <person name="Cao H."/>
            <person name="Tong W."/>
            <person name="Gao Q."/>
            <person name="Li Y."/>
            <person name="Deng W."/>
            <person name="Jiang X."/>
            <person name="Wang W."/>
            <person name="Chen Q."/>
            <person name="Zhang S."/>
            <person name="Li H."/>
            <person name="Wu J."/>
            <person name="Wang P."/>
            <person name="Li P."/>
            <person name="Shi C."/>
            <person name="Zheng F."/>
            <person name="Jian J."/>
            <person name="Huang B."/>
            <person name="Shan D."/>
            <person name="Shi M."/>
            <person name="Fang C."/>
            <person name="Yue Y."/>
            <person name="Li F."/>
            <person name="Li D."/>
            <person name="Wei S."/>
            <person name="Han B."/>
            <person name="Jiang C."/>
            <person name="Yin Y."/>
            <person name="Xia T."/>
            <person name="Zhang Z."/>
            <person name="Bennetzen J.L."/>
            <person name="Zhao S."/>
            <person name="Wan X."/>
        </authorList>
    </citation>
    <scope>NUCLEOTIDE SEQUENCE [LARGE SCALE GENOMIC DNA]</scope>
    <source>
        <strain evidence="4">cv. Shuchazao</strain>
        <tissue evidence="3">Leaf</tissue>
    </source>
</reference>
<dbReference type="EMBL" id="SDRB02010609">
    <property type="protein sequence ID" value="THG05448.1"/>
    <property type="molecule type" value="Genomic_DNA"/>
</dbReference>
<keyword evidence="4" id="KW-1185">Reference proteome</keyword>
<dbReference type="InterPro" id="IPR036869">
    <property type="entry name" value="J_dom_sf"/>
</dbReference>
<gene>
    <name evidence="3" type="ORF">TEA_001843</name>
</gene>
<dbReference type="PANTHER" id="PTHR45496:SF1">
    <property type="entry name" value="CHAPERONE DNAJ-DOMAIN SUPERFAMILY PROTEIN"/>
    <property type="match status" value="1"/>
</dbReference>
<dbReference type="InterPro" id="IPR053052">
    <property type="entry name" value="Imprinting_Balance_Reg"/>
</dbReference>
<feature type="region of interest" description="Disordered" evidence="1">
    <location>
        <begin position="146"/>
        <end position="190"/>
    </location>
</feature>
<sequence length="317" mass="35312">MDGNTNSRAEAERLLGIAEKLLQTKDFEGAREFAILAQETEPLLDGSDQILAVADVILAAAKRINNQHDWYAVLQLHRSDDLDLIKRQYRRLALLLHPDKNKFAFADSAFRIVADAWSVLSDSAKKSLFDSELGFFTKVDLRNQRDQQQNQFRREQDDQQQQQKLPVRRSGAAGNSGGVRASTSGGGGEGDETKAASFWTACPYCYNLYEYPKGYEECCLRCQNCQRAFHAAVIPSLPPVAPGKEEYYCCWAFFPLGFAKSNSESGKKAAFPNSTPPKFPTPFQSGSGADDFVDLSHTIVTPAAKKRGRPKKNFLKL</sequence>
<organism evidence="3 4">
    <name type="scientific">Camellia sinensis var. sinensis</name>
    <name type="common">China tea</name>
    <dbReference type="NCBI Taxonomy" id="542762"/>
    <lineage>
        <taxon>Eukaryota</taxon>
        <taxon>Viridiplantae</taxon>
        <taxon>Streptophyta</taxon>
        <taxon>Embryophyta</taxon>
        <taxon>Tracheophyta</taxon>
        <taxon>Spermatophyta</taxon>
        <taxon>Magnoliopsida</taxon>
        <taxon>eudicotyledons</taxon>
        <taxon>Gunneridae</taxon>
        <taxon>Pentapetalae</taxon>
        <taxon>asterids</taxon>
        <taxon>Ericales</taxon>
        <taxon>Theaceae</taxon>
        <taxon>Camellia</taxon>
    </lineage>
</organism>
<dbReference type="AlphaFoldDB" id="A0A4S4DQT1"/>
<dbReference type="SUPFAM" id="SSF46565">
    <property type="entry name" value="Chaperone J-domain"/>
    <property type="match status" value="1"/>
</dbReference>
<evidence type="ECO:0000313" key="3">
    <source>
        <dbReference type="EMBL" id="THG05448.1"/>
    </source>
</evidence>
<name>A0A4S4DQT1_CAMSN</name>
<dbReference type="STRING" id="542762.A0A4S4DQT1"/>
<dbReference type="Gene3D" id="1.10.287.110">
    <property type="entry name" value="DnaJ domain"/>
    <property type="match status" value="1"/>
</dbReference>
<evidence type="ECO:0000259" key="2">
    <source>
        <dbReference type="PROSITE" id="PS50076"/>
    </source>
</evidence>